<protein>
    <submittedName>
        <fullName evidence="1">Uncharacterized protein</fullName>
    </submittedName>
</protein>
<dbReference type="AlphaFoldDB" id="A0A0A9FBT3"/>
<reference evidence="1" key="2">
    <citation type="journal article" date="2015" name="Data Brief">
        <title>Shoot transcriptome of the giant reed, Arundo donax.</title>
        <authorList>
            <person name="Barrero R.A."/>
            <person name="Guerrero F.D."/>
            <person name="Moolhuijzen P."/>
            <person name="Goolsby J.A."/>
            <person name="Tidwell J."/>
            <person name="Bellgard S.E."/>
            <person name="Bellgard M.I."/>
        </authorList>
    </citation>
    <scope>NUCLEOTIDE SEQUENCE</scope>
    <source>
        <tissue evidence="1">Shoot tissue taken approximately 20 cm above the soil surface</tissue>
    </source>
</reference>
<name>A0A0A9FBT3_ARUDO</name>
<reference evidence="1" key="1">
    <citation type="submission" date="2014-09" db="EMBL/GenBank/DDBJ databases">
        <authorList>
            <person name="Magalhaes I.L.F."/>
            <person name="Oliveira U."/>
            <person name="Santos F.R."/>
            <person name="Vidigal T.H.D.A."/>
            <person name="Brescovit A.D."/>
            <person name="Santos A.J."/>
        </authorList>
    </citation>
    <scope>NUCLEOTIDE SEQUENCE</scope>
    <source>
        <tissue evidence="1">Shoot tissue taken approximately 20 cm above the soil surface</tissue>
    </source>
</reference>
<sequence>MSAMRVGFSVLLPDNMFKLLGNTSSML</sequence>
<dbReference type="EMBL" id="GBRH01189242">
    <property type="protein sequence ID" value="JAE08654.1"/>
    <property type="molecule type" value="Transcribed_RNA"/>
</dbReference>
<accession>A0A0A9FBT3</accession>
<proteinExistence type="predicted"/>
<organism evidence="1">
    <name type="scientific">Arundo donax</name>
    <name type="common">Giant reed</name>
    <name type="synonym">Donax arundinaceus</name>
    <dbReference type="NCBI Taxonomy" id="35708"/>
    <lineage>
        <taxon>Eukaryota</taxon>
        <taxon>Viridiplantae</taxon>
        <taxon>Streptophyta</taxon>
        <taxon>Embryophyta</taxon>
        <taxon>Tracheophyta</taxon>
        <taxon>Spermatophyta</taxon>
        <taxon>Magnoliopsida</taxon>
        <taxon>Liliopsida</taxon>
        <taxon>Poales</taxon>
        <taxon>Poaceae</taxon>
        <taxon>PACMAD clade</taxon>
        <taxon>Arundinoideae</taxon>
        <taxon>Arundineae</taxon>
        <taxon>Arundo</taxon>
    </lineage>
</organism>
<evidence type="ECO:0000313" key="1">
    <source>
        <dbReference type="EMBL" id="JAE08654.1"/>
    </source>
</evidence>